<name>A0A956LVF1_UNCEI</name>
<evidence type="ECO:0000313" key="3">
    <source>
        <dbReference type="Proteomes" id="UP000697710"/>
    </source>
</evidence>
<proteinExistence type="predicted"/>
<evidence type="ECO:0000313" key="2">
    <source>
        <dbReference type="EMBL" id="MCA9726048.1"/>
    </source>
</evidence>
<feature type="chain" id="PRO_5037648738" evidence="1">
    <location>
        <begin position="27"/>
        <end position="248"/>
    </location>
</feature>
<comment type="caution">
    <text evidence="2">The sequence shown here is derived from an EMBL/GenBank/DDBJ whole genome shotgun (WGS) entry which is preliminary data.</text>
</comment>
<dbReference type="EMBL" id="JAGQHR010000001">
    <property type="protein sequence ID" value="MCA9726048.1"/>
    <property type="molecule type" value="Genomic_DNA"/>
</dbReference>
<sequence length="248" mass="25897">MRKVLALLGLSLIVLMSALGQLQAQSAQIGLIPPIFRDQEFMQSGKLVAWQFLNPAAADTDYVHSTYGTSTSQDTSYAFTSAEVVGTAAFNVLGTSRTETFSRNITLTVSGTQANVNGGTATVYGTNVNGAAISEDFTLVENTLGTLTGSKAFYTLDSLAVNQQDGANVMVSVGIGAKLQLPVTLPFNTVLHSWCAGTPEGTAPTVATSATAIESNTIAFNTAPDGSKDYAILIWIPPFGSATAVSLW</sequence>
<organism evidence="2 3">
    <name type="scientific">Eiseniibacteriota bacterium</name>
    <dbReference type="NCBI Taxonomy" id="2212470"/>
    <lineage>
        <taxon>Bacteria</taxon>
        <taxon>Candidatus Eiseniibacteriota</taxon>
    </lineage>
</organism>
<reference evidence="2" key="1">
    <citation type="submission" date="2020-04" db="EMBL/GenBank/DDBJ databases">
        <authorList>
            <person name="Zhang T."/>
        </authorList>
    </citation>
    <scope>NUCLEOTIDE SEQUENCE</scope>
    <source>
        <strain evidence="2">HKST-UBA01</strain>
    </source>
</reference>
<feature type="signal peptide" evidence="1">
    <location>
        <begin position="1"/>
        <end position="26"/>
    </location>
</feature>
<evidence type="ECO:0000256" key="1">
    <source>
        <dbReference type="SAM" id="SignalP"/>
    </source>
</evidence>
<accession>A0A956LVF1</accession>
<reference evidence="2" key="2">
    <citation type="journal article" date="2021" name="Microbiome">
        <title>Successional dynamics and alternative stable states in a saline activated sludge microbial community over 9 years.</title>
        <authorList>
            <person name="Wang Y."/>
            <person name="Ye J."/>
            <person name="Ju F."/>
            <person name="Liu L."/>
            <person name="Boyd J.A."/>
            <person name="Deng Y."/>
            <person name="Parks D.H."/>
            <person name="Jiang X."/>
            <person name="Yin X."/>
            <person name="Woodcroft B.J."/>
            <person name="Tyson G.W."/>
            <person name="Hugenholtz P."/>
            <person name="Polz M.F."/>
            <person name="Zhang T."/>
        </authorList>
    </citation>
    <scope>NUCLEOTIDE SEQUENCE</scope>
    <source>
        <strain evidence="2">HKST-UBA01</strain>
    </source>
</reference>
<dbReference type="Proteomes" id="UP000697710">
    <property type="component" value="Unassembled WGS sequence"/>
</dbReference>
<protein>
    <submittedName>
        <fullName evidence="2">Uncharacterized protein</fullName>
    </submittedName>
</protein>
<dbReference type="AlphaFoldDB" id="A0A956LVF1"/>
<keyword evidence="1" id="KW-0732">Signal</keyword>
<gene>
    <name evidence="2" type="ORF">KC729_00085</name>
</gene>